<dbReference type="Proteomes" id="UP000053268">
    <property type="component" value="Unassembled WGS sequence"/>
</dbReference>
<evidence type="ECO:0000313" key="2">
    <source>
        <dbReference type="Proteomes" id="UP000053268"/>
    </source>
</evidence>
<accession>A0A0N1IAH7</accession>
<sequence>MVDPAGLSCGPDEVLFLQTHLDKGSIVIWLSSSTLRHAQRLKALTWSSFSRVLSDTFRDRGFIVVWVGFDWSDAP</sequence>
<protein>
    <submittedName>
        <fullName evidence="1">Uncharacterized protein</fullName>
    </submittedName>
</protein>
<reference evidence="1 2" key="1">
    <citation type="journal article" date="2015" name="Nat. Commun.">
        <title>Outbred genome sequencing and CRISPR/Cas9 gene editing in butterflies.</title>
        <authorList>
            <person name="Li X."/>
            <person name="Fan D."/>
            <person name="Zhang W."/>
            <person name="Liu G."/>
            <person name="Zhang L."/>
            <person name="Zhao L."/>
            <person name="Fang X."/>
            <person name="Chen L."/>
            <person name="Dong Y."/>
            <person name="Chen Y."/>
            <person name="Ding Y."/>
            <person name="Zhao R."/>
            <person name="Feng M."/>
            <person name="Zhu Y."/>
            <person name="Feng Y."/>
            <person name="Jiang X."/>
            <person name="Zhu D."/>
            <person name="Xiang H."/>
            <person name="Feng X."/>
            <person name="Li S."/>
            <person name="Wang J."/>
            <person name="Zhang G."/>
            <person name="Kronforst M.R."/>
            <person name="Wang W."/>
        </authorList>
    </citation>
    <scope>NUCLEOTIDE SEQUENCE [LARGE SCALE GENOMIC DNA]</scope>
    <source>
        <strain evidence="1">Ya'a_city_454_Px</strain>
        <tissue evidence="1">Whole body</tissue>
    </source>
</reference>
<gene>
    <name evidence="1" type="ORF">RR46_00278</name>
</gene>
<keyword evidence="2" id="KW-1185">Reference proteome</keyword>
<proteinExistence type="predicted"/>
<dbReference type="AlphaFoldDB" id="A0A0N1IAH7"/>
<dbReference type="EMBL" id="KQ458986">
    <property type="protein sequence ID" value="KPJ04424.1"/>
    <property type="molecule type" value="Genomic_DNA"/>
</dbReference>
<name>A0A0N1IAH7_PAPXU</name>
<evidence type="ECO:0000313" key="1">
    <source>
        <dbReference type="EMBL" id="KPJ04424.1"/>
    </source>
</evidence>
<organism evidence="1 2">
    <name type="scientific">Papilio xuthus</name>
    <name type="common">Asian swallowtail butterfly</name>
    <dbReference type="NCBI Taxonomy" id="66420"/>
    <lineage>
        <taxon>Eukaryota</taxon>
        <taxon>Metazoa</taxon>
        <taxon>Ecdysozoa</taxon>
        <taxon>Arthropoda</taxon>
        <taxon>Hexapoda</taxon>
        <taxon>Insecta</taxon>
        <taxon>Pterygota</taxon>
        <taxon>Neoptera</taxon>
        <taxon>Endopterygota</taxon>
        <taxon>Lepidoptera</taxon>
        <taxon>Glossata</taxon>
        <taxon>Ditrysia</taxon>
        <taxon>Papilionoidea</taxon>
        <taxon>Papilionidae</taxon>
        <taxon>Papilioninae</taxon>
        <taxon>Papilio</taxon>
    </lineage>
</organism>